<dbReference type="RefSeq" id="WP_090359562.1">
    <property type="nucleotide sequence ID" value="NZ_FMUB01000007.1"/>
</dbReference>
<accession>A0A1G4WKN4</accession>
<dbReference type="Gene3D" id="1.10.260.40">
    <property type="entry name" value="lambda repressor-like DNA-binding domains"/>
    <property type="match status" value="1"/>
</dbReference>
<dbReference type="STRING" id="1502745.SAMN02799620_03766"/>
<dbReference type="Proteomes" id="UP000199707">
    <property type="component" value="Unassembled WGS sequence"/>
</dbReference>
<dbReference type="EMBL" id="FMUB01000007">
    <property type="protein sequence ID" value="SCX24743.1"/>
    <property type="molecule type" value="Genomic_DNA"/>
</dbReference>
<evidence type="ECO:0000313" key="3">
    <source>
        <dbReference type="Proteomes" id="UP000199707"/>
    </source>
</evidence>
<feature type="compositionally biased region" description="Basic and acidic residues" evidence="1">
    <location>
        <begin position="209"/>
        <end position="226"/>
    </location>
</feature>
<dbReference type="CDD" id="cd00093">
    <property type="entry name" value="HTH_XRE"/>
    <property type="match status" value="1"/>
</dbReference>
<gene>
    <name evidence="2" type="ORF">SAMN02799620_03766</name>
</gene>
<feature type="region of interest" description="Disordered" evidence="1">
    <location>
        <begin position="193"/>
        <end position="226"/>
    </location>
</feature>
<sequence length="226" mass="23902">MEPEQIAVVAGRNAQLIRKSAGVTLAEVAKAATAYGLAWNTGRVGAFEAGRVSPTVPTLLAVTDILGGLTGTPITLADLFQGSGRVILTDNVTFELSKVRAVLAGAAVQSTASDRQQGQQDLTDLLDAAAQTLSDELTGLKRGATGNDIRRASRLAADFADADFKIVKSIGLSRLVGALAMSQLWGRSFVAERDNRSGAEANPQRKGRVARDLKAELERWRDGDDQ</sequence>
<evidence type="ECO:0000313" key="2">
    <source>
        <dbReference type="EMBL" id="SCX24743.1"/>
    </source>
</evidence>
<protein>
    <submittedName>
        <fullName evidence="2">Uncharacterized protein</fullName>
    </submittedName>
</protein>
<proteinExistence type="predicted"/>
<dbReference type="AlphaFoldDB" id="A0A1G4WKN4"/>
<dbReference type="InterPro" id="IPR010982">
    <property type="entry name" value="Lambda_DNA-bd_dom_sf"/>
</dbReference>
<dbReference type="GO" id="GO:0003677">
    <property type="term" value="F:DNA binding"/>
    <property type="evidence" value="ECO:0007669"/>
    <property type="project" value="InterPro"/>
</dbReference>
<name>A0A1G4WKN4_9MYCO</name>
<organism evidence="2 3">
    <name type="scientific">Mycolicibacterium fluoranthenivorans</name>
    <dbReference type="NCBI Taxonomy" id="258505"/>
    <lineage>
        <taxon>Bacteria</taxon>
        <taxon>Bacillati</taxon>
        <taxon>Actinomycetota</taxon>
        <taxon>Actinomycetes</taxon>
        <taxon>Mycobacteriales</taxon>
        <taxon>Mycobacteriaceae</taxon>
        <taxon>Mycolicibacterium</taxon>
    </lineage>
</organism>
<evidence type="ECO:0000256" key="1">
    <source>
        <dbReference type="SAM" id="MobiDB-lite"/>
    </source>
</evidence>
<reference evidence="3" key="1">
    <citation type="submission" date="2016-10" db="EMBL/GenBank/DDBJ databases">
        <authorList>
            <person name="Varghese N."/>
            <person name="Submissions S."/>
        </authorList>
    </citation>
    <scope>NUCLEOTIDE SEQUENCE [LARGE SCALE GENOMIC DNA]</scope>
    <source>
        <strain evidence="3">UNC267MFSha1.1M11</strain>
    </source>
</reference>
<dbReference type="InterPro" id="IPR001387">
    <property type="entry name" value="Cro/C1-type_HTH"/>
</dbReference>